<name>C5B1D2_METEA</name>
<sequence length="83" mass="8267">MVLASPGKQGFSCAETAVRIICAARQQGIPIGGDPANGICQAGGLMQLAQINHGAASSGIAYRWPGSIGARPDPGAGPVRPTV</sequence>
<proteinExistence type="predicted"/>
<gene>
    <name evidence="1" type="ordered locus">MexAM1_META1p4078</name>
</gene>
<dbReference type="EMBL" id="CP001510">
    <property type="protein sequence ID" value="ACS41733.1"/>
    <property type="molecule type" value="Genomic_DNA"/>
</dbReference>
<keyword evidence="2" id="KW-1185">Reference proteome</keyword>
<accession>C5B1D2</accession>
<dbReference type="KEGG" id="mea:Mex_1p4078"/>
<dbReference type="HOGENOM" id="CLU_193719_0_0_5"/>
<reference evidence="1 2" key="1">
    <citation type="journal article" date="2009" name="PLoS ONE">
        <title>Methylobacterium genome sequences: a reference blueprint to investigate microbial metabolism of C1 compounds from natural and industrial sources.</title>
        <authorList>
            <person name="Vuilleumier S."/>
            <person name="Chistoserdova L."/>
            <person name="Lee M.-C."/>
            <person name="Bringel F."/>
            <person name="Lajus A."/>
            <person name="Zhou Y."/>
            <person name="Gourion B."/>
            <person name="Barbe V."/>
            <person name="Chang J."/>
            <person name="Cruveiller S."/>
            <person name="Dossat C."/>
            <person name="Gillett W."/>
            <person name="Gruffaz C."/>
            <person name="Haugen E."/>
            <person name="Hourcade E."/>
            <person name="Levy R."/>
            <person name="Mangenot S."/>
            <person name="Muller E."/>
            <person name="Nadalig T."/>
            <person name="Pagni M."/>
            <person name="Penny C."/>
            <person name="Peyraud R."/>
            <person name="Robinson D.G."/>
            <person name="Roche D."/>
            <person name="Rouy Z."/>
            <person name="Saenampechek C."/>
            <person name="Salvignol G."/>
            <person name="Vallenet D."/>
            <person name="Wu Z."/>
            <person name="Marx C.J."/>
            <person name="Vorholt J.A."/>
            <person name="Olson M.V."/>
            <person name="Kaul R."/>
            <person name="Weissenbach J."/>
            <person name="Medigue C."/>
            <person name="Lidstrom M.E."/>
        </authorList>
    </citation>
    <scope>NUCLEOTIDE SEQUENCE [LARGE SCALE GENOMIC DNA]</scope>
    <source>
        <strain evidence="2">ATCC 14718 / DSM 1338 / JCM 2805 / NCIMB 9133 / AM1</strain>
    </source>
</reference>
<evidence type="ECO:0000313" key="2">
    <source>
        <dbReference type="Proteomes" id="UP000009081"/>
    </source>
</evidence>
<protein>
    <submittedName>
        <fullName evidence="1">Uncharacterized protein</fullName>
    </submittedName>
</protein>
<dbReference type="AlphaFoldDB" id="C5B1D2"/>
<evidence type="ECO:0000313" key="1">
    <source>
        <dbReference type="EMBL" id="ACS41733.1"/>
    </source>
</evidence>
<organism evidence="1 2">
    <name type="scientific">Methylorubrum extorquens (strain ATCC 14718 / DSM 1338 / JCM 2805 / NCIMB 9133 / AM1)</name>
    <name type="common">Methylobacterium extorquens</name>
    <dbReference type="NCBI Taxonomy" id="272630"/>
    <lineage>
        <taxon>Bacteria</taxon>
        <taxon>Pseudomonadati</taxon>
        <taxon>Pseudomonadota</taxon>
        <taxon>Alphaproteobacteria</taxon>
        <taxon>Hyphomicrobiales</taxon>
        <taxon>Methylobacteriaceae</taxon>
        <taxon>Methylorubrum</taxon>
    </lineage>
</organism>
<dbReference type="Proteomes" id="UP000009081">
    <property type="component" value="Chromosome"/>
</dbReference>